<keyword evidence="1" id="KW-0812">Transmembrane</keyword>
<evidence type="ECO:0000256" key="1">
    <source>
        <dbReference type="SAM" id="Phobius"/>
    </source>
</evidence>
<dbReference type="EMBL" id="CAJNOC010004258">
    <property type="protein sequence ID" value="CAF1015062.1"/>
    <property type="molecule type" value="Genomic_DNA"/>
</dbReference>
<gene>
    <name evidence="2" type="ORF">OXX778_LOCUS17088</name>
</gene>
<dbReference type="OrthoDB" id="7343840at2759"/>
<organism evidence="2 3">
    <name type="scientific">Brachionus calyciflorus</name>
    <dbReference type="NCBI Taxonomy" id="104777"/>
    <lineage>
        <taxon>Eukaryota</taxon>
        <taxon>Metazoa</taxon>
        <taxon>Spiralia</taxon>
        <taxon>Gnathifera</taxon>
        <taxon>Rotifera</taxon>
        <taxon>Eurotatoria</taxon>
        <taxon>Monogononta</taxon>
        <taxon>Pseudotrocha</taxon>
        <taxon>Ploima</taxon>
        <taxon>Brachionidae</taxon>
        <taxon>Brachionus</taxon>
    </lineage>
</organism>
<name>A0A814HTB1_9BILA</name>
<keyword evidence="1" id="KW-1133">Transmembrane helix</keyword>
<protein>
    <submittedName>
        <fullName evidence="2">Uncharacterized protein</fullName>
    </submittedName>
</protein>
<reference evidence="2" key="1">
    <citation type="submission" date="2021-02" db="EMBL/GenBank/DDBJ databases">
        <authorList>
            <person name="Nowell W R."/>
        </authorList>
    </citation>
    <scope>NUCLEOTIDE SEQUENCE</scope>
    <source>
        <strain evidence="2">Ploen Becks lab</strain>
    </source>
</reference>
<evidence type="ECO:0000313" key="2">
    <source>
        <dbReference type="EMBL" id="CAF1015062.1"/>
    </source>
</evidence>
<comment type="caution">
    <text evidence="2">The sequence shown here is derived from an EMBL/GenBank/DDBJ whole genome shotgun (WGS) entry which is preliminary data.</text>
</comment>
<sequence>MDQQEIVKSFKNFQTNNGFFVEILIKICNVIVLCTCYIWALFGYYLVTFSFCQDYYYQMGDIELDPELDSEMESDEDQIFLEESNLIFIDNLTKNPSLIYKNYHYKWQRKNSKSVYCKCKECTTFMLVGDNSDVLSEPSDDKHTCNPLMLTTITSIQEIYEQESIRLAELINFELALLKGFKFHFPNAEIKGCQFDFSQSISKNVQSNGLKTKYFKNESFKKWIKKLVALSFCPEDQVENAFN</sequence>
<dbReference type="Proteomes" id="UP000663879">
    <property type="component" value="Unassembled WGS sequence"/>
</dbReference>
<accession>A0A814HTB1</accession>
<keyword evidence="3" id="KW-1185">Reference proteome</keyword>
<proteinExistence type="predicted"/>
<evidence type="ECO:0000313" key="3">
    <source>
        <dbReference type="Proteomes" id="UP000663879"/>
    </source>
</evidence>
<dbReference type="AlphaFoldDB" id="A0A814HTB1"/>
<feature type="transmembrane region" description="Helical" evidence="1">
    <location>
        <begin position="23"/>
        <end position="47"/>
    </location>
</feature>
<keyword evidence="1" id="KW-0472">Membrane</keyword>